<gene>
    <name evidence="1" type="primary">Contig17097.g18216</name>
    <name evidence="1" type="ORF">STYLEM_5457</name>
</gene>
<sequence length="241" mass="27729">MQFSKQHSAFGVEKPTINTNLSGKKTSVMDRLDELLNESEEDSPQIISLQKFNSFRIIQPINSSGIEDENNEILLESENKARNDQDYICFQEESKKTENDGDMSSSLSNYFMSPKVLFPGGNDCFTNKHNSITELKLTIFRSEADNKISTINHERQILKKKFDSMPVQRFDFEEAESRILAFLEKEGIHREDVQSSGTLSSLSKNSKRLSQLKFKPLSNNSMLQRRKVYSSCQVEQESQYK</sequence>
<dbReference type="Proteomes" id="UP000039865">
    <property type="component" value="Unassembled WGS sequence"/>
</dbReference>
<keyword evidence="2" id="KW-1185">Reference proteome</keyword>
<reference evidence="1 2" key="1">
    <citation type="submission" date="2014-06" db="EMBL/GenBank/DDBJ databases">
        <authorList>
            <person name="Swart Estienne"/>
        </authorList>
    </citation>
    <scope>NUCLEOTIDE SEQUENCE [LARGE SCALE GENOMIC DNA]</scope>
    <source>
        <strain evidence="1 2">130c</strain>
    </source>
</reference>
<dbReference type="AlphaFoldDB" id="A0A078A2L5"/>
<accession>A0A078A2L5</accession>
<proteinExistence type="predicted"/>
<name>A0A078A2L5_STYLE</name>
<dbReference type="InParanoid" id="A0A078A2L5"/>
<organism evidence="1 2">
    <name type="scientific">Stylonychia lemnae</name>
    <name type="common">Ciliate</name>
    <dbReference type="NCBI Taxonomy" id="5949"/>
    <lineage>
        <taxon>Eukaryota</taxon>
        <taxon>Sar</taxon>
        <taxon>Alveolata</taxon>
        <taxon>Ciliophora</taxon>
        <taxon>Intramacronucleata</taxon>
        <taxon>Spirotrichea</taxon>
        <taxon>Stichotrichia</taxon>
        <taxon>Sporadotrichida</taxon>
        <taxon>Oxytrichidae</taxon>
        <taxon>Stylonychinae</taxon>
        <taxon>Stylonychia</taxon>
    </lineage>
</organism>
<evidence type="ECO:0000313" key="2">
    <source>
        <dbReference type="Proteomes" id="UP000039865"/>
    </source>
</evidence>
<protein>
    <submittedName>
        <fullName evidence="1">Uncharacterized protein</fullName>
    </submittedName>
</protein>
<dbReference type="EMBL" id="CCKQ01005292">
    <property type="protein sequence ID" value="CDW76456.1"/>
    <property type="molecule type" value="Genomic_DNA"/>
</dbReference>
<evidence type="ECO:0000313" key="1">
    <source>
        <dbReference type="EMBL" id="CDW76456.1"/>
    </source>
</evidence>